<dbReference type="InterPro" id="IPR008962">
    <property type="entry name" value="PapD-like_sf"/>
</dbReference>
<gene>
    <name evidence="3" type="ORF">FBR43_03115</name>
</gene>
<proteinExistence type="predicted"/>
<feature type="signal peptide" evidence="1">
    <location>
        <begin position="1"/>
        <end position="20"/>
    </location>
</feature>
<dbReference type="RefSeq" id="WP_136941744.1">
    <property type="nucleotide sequence ID" value="NZ_SWKR01000001.1"/>
</dbReference>
<keyword evidence="1" id="KW-0732">Signal</keyword>
<dbReference type="GO" id="GO:0071555">
    <property type="term" value="P:cell wall organization"/>
    <property type="evidence" value="ECO:0007669"/>
    <property type="project" value="InterPro"/>
</dbReference>
<dbReference type="PANTHER" id="PTHR30251">
    <property type="entry name" value="PILUS ASSEMBLY CHAPERONE"/>
    <property type="match status" value="1"/>
</dbReference>
<evidence type="ECO:0000313" key="3">
    <source>
        <dbReference type="EMBL" id="TKD53326.1"/>
    </source>
</evidence>
<dbReference type="InterPro" id="IPR016147">
    <property type="entry name" value="Pili_assmbl_chaperone_N"/>
</dbReference>
<organism evidence="3 4">
    <name type="scientific">Sphingomonas baiyangensis</name>
    <dbReference type="NCBI Taxonomy" id="2572576"/>
    <lineage>
        <taxon>Bacteria</taxon>
        <taxon>Pseudomonadati</taxon>
        <taxon>Pseudomonadota</taxon>
        <taxon>Alphaproteobacteria</taxon>
        <taxon>Sphingomonadales</taxon>
        <taxon>Sphingomonadaceae</taxon>
        <taxon>Sphingomonas</taxon>
    </lineage>
</organism>
<dbReference type="GO" id="GO:0030288">
    <property type="term" value="C:outer membrane-bounded periplasmic space"/>
    <property type="evidence" value="ECO:0007669"/>
    <property type="project" value="InterPro"/>
</dbReference>
<feature type="chain" id="PRO_5020263077" evidence="1">
    <location>
        <begin position="21"/>
        <end position="236"/>
    </location>
</feature>
<feature type="domain" description="Pili assembly chaperone N-terminal" evidence="2">
    <location>
        <begin position="34"/>
        <end position="141"/>
    </location>
</feature>
<dbReference type="Proteomes" id="UP000309138">
    <property type="component" value="Unassembled WGS sequence"/>
</dbReference>
<sequence length="236" mass="24955">MCFRLIAAVAAFASPSLAHAQSAIVLWPTDPRIVATEQATALWLENHGKEPVTLQIRAQDWTQAGGANQEGPTQAVISSPPIATIAPGERQLVRVIRRGSAPVGEKAYRLLVDELPKPAPATEGGVAARLSVQMRYSLPLFTYGEAADGLTPQLRSAVRLVDGKRWIEISNSGSRHARLTDLRVGSGAAVRTVQAGLVGYVLPGATMRWPLPDDFVAPAPITIGVNGADLSLSISA</sequence>
<evidence type="ECO:0000256" key="1">
    <source>
        <dbReference type="SAM" id="SignalP"/>
    </source>
</evidence>
<dbReference type="Gene3D" id="2.60.40.10">
    <property type="entry name" value="Immunoglobulins"/>
    <property type="match status" value="1"/>
</dbReference>
<dbReference type="EMBL" id="SWKR01000001">
    <property type="protein sequence ID" value="TKD53326.1"/>
    <property type="molecule type" value="Genomic_DNA"/>
</dbReference>
<name>A0A4U1LAD7_9SPHN</name>
<dbReference type="OrthoDB" id="511700at2"/>
<keyword evidence="4" id="KW-1185">Reference proteome</keyword>
<dbReference type="InterPro" id="IPR013783">
    <property type="entry name" value="Ig-like_fold"/>
</dbReference>
<dbReference type="AlphaFoldDB" id="A0A4U1LAD7"/>
<dbReference type="InterPro" id="IPR050643">
    <property type="entry name" value="Periplasmic_pilus_chap"/>
</dbReference>
<evidence type="ECO:0000313" key="4">
    <source>
        <dbReference type="Proteomes" id="UP000309138"/>
    </source>
</evidence>
<dbReference type="PANTHER" id="PTHR30251:SF4">
    <property type="entry name" value="SLR1668 PROTEIN"/>
    <property type="match status" value="1"/>
</dbReference>
<dbReference type="SUPFAM" id="SSF49354">
    <property type="entry name" value="PapD-like"/>
    <property type="match status" value="1"/>
</dbReference>
<dbReference type="Pfam" id="PF00345">
    <property type="entry name" value="PapD_N"/>
    <property type="match status" value="1"/>
</dbReference>
<reference evidence="3 4" key="1">
    <citation type="submission" date="2019-04" db="EMBL/GenBank/DDBJ databases">
        <authorList>
            <person name="Yang Y."/>
            <person name="Wei D."/>
        </authorList>
    </citation>
    <scope>NUCLEOTIDE SEQUENCE [LARGE SCALE GENOMIC DNA]</scope>
    <source>
        <strain evidence="3 4">L-1-4w-11</strain>
    </source>
</reference>
<protein>
    <submittedName>
        <fullName evidence="3">Molecular chaperone</fullName>
    </submittedName>
</protein>
<accession>A0A4U1LAD7</accession>
<evidence type="ECO:0000259" key="2">
    <source>
        <dbReference type="Pfam" id="PF00345"/>
    </source>
</evidence>
<comment type="caution">
    <text evidence="3">The sequence shown here is derived from an EMBL/GenBank/DDBJ whole genome shotgun (WGS) entry which is preliminary data.</text>
</comment>